<proteinExistence type="predicted"/>
<organism evidence="2 3">
    <name type="scientific">Bacillus manliponensis</name>
    <dbReference type="NCBI Taxonomy" id="574376"/>
    <lineage>
        <taxon>Bacteria</taxon>
        <taxon>Bacillati</taxon>
        <taxon>Bacillota</taxon>
        <taxon>Bacilli</taxon>
        <taxon>Bacillales</taxon>
        <taxon>Bacillaceae</taxon>
        <taxon>Bacillus</taxon>
        <taxon>Bacillus cereus group</taxon>
    </lineage>
</organism>
<dbReference type="OrthoDB" id="7870017at2"/>
<evidence type="ECO:0000256" key="1">
    <source>
        <dbReference type="SAM" id="Phobius"/>
    </source>
</evidence>
<comment type="caution">
    <text evidence="2">The sequence shown here is derived from an EMBL/GenBank/DDBJ whole genome shotgun (WGS) entry which is preliminary data.</text>
</comment>
<keyword evidence="1" id="KW-0472">Membrane</keyword>
<gene>
    <name evidence="2" type="ORF">BAMA_14775</name>
</gene>
<feature type="transmembrane region" description="Helical" evidence="1">
    <location>
        <begin position="6"/>
        <end position="29"/>
    </location>
</feature>
<feature type="transmembrane region" description="Helical" evidence="1">
    <location>
        <begin position="80"/>
        <end position="102"/>
    </location>
</feature>
<dbReference type="EMBL" id="JOTN01000003">
    <property type="protein sequence ID" value="KEK20670.1"/>
    <property type="molecule type" value="Genomic_DNA"/>
</dbReference>
<feature type="transmembrane region" description="Helical" evidence="1">
    <location>
        <begin position="41"/>
        <end position="60"/>
    </location>
</feature>
<accession>A0A073K2D4</accession>
<dbReference type="Pfam" id="PF05437">
    <property type="entry name" value="AzlD"/>
    <property type="match status" value="1"/>
</dbReference>
<dbReference type="InterPro" id="IPR008407">
    <property type="entry name" value="Brnchd-chn_aa_trnsp_AzlD"/>
</dbReference>
<reference evidence="2 3" key="1">
    <citation type="submission" date="2014-06" db="EMBL/GenBank/DDBJ databases">
        <title>Draft genome sequence of Bacillus manliponensis JCM 15802 (MCCC 1A00708).</title>
        <authorList>
            <person name="Lai Q."/>
            <person name="Liu Y."/>
            <person name="Shao Z."/>
        </authorList>
    </citation>
    <scope>NUCLEOTIDE SEQUENCE [LARGE SCALE GENOMIC DNA]</scope>
    <source>
        <strain evidence="2 3">JCM 15802</strain>
    </source>
</reference>
<protein>
    <submittedName>
        <fullName evidence="2">Branched-chain amino acid ABC transporter</fullName>
    </submittedName>
</protein>
<dbReference type="eggNOG" id="COG4392">
    <property type="taxonomic scope" value="Bacteria"/>
</dbReference>
<keyword evidence="3" id="KW-1185">Reference proteome</keyword>
<evidence type="ECO:0000313" key="2">
    <source>
        <dbReference type="EMBL" id="KEK20670.1"/>
    </source>
</evidence>
<dbReference type="STRING" id="574376.BAMA_14775"/>
<evidence type="ECO:0000313" key="3">
    <source>
        <dbReference type="Proteomes" id="UP000027822"/>
    </source>
</evidence>
<sequence length="103" mass="11399">MEISLNVLLLIVGAAVVTFIPRVLPLLVLSKVNIPEWGMKWLSYIPISIMAALLAHSLFMHESFQVDYILAAIPTFLVAIYTRSLLGAVMTGIIAVITLRMFL</sequence>
<dbReference type="RefSeq" id="WP_034636960.1">
    <property type="nucleotide sequence ID" value="NZ_CBCSJC010000020.1"/>
</dbReference>
<keyword evidence="1" id="KW-1133">Transmembrane helix</keyword>
<dbReference type="Proteomes" id="UP000027822">
    <property type="component" value="Unassembled WGS sequence"/>
</dbReference>
<keyword evidence="1" id="KW-0812">Transmembrane</keyword>
<name>A0A073K2D4_9BACI</name>
<dbReference type="AlphaFoldDB" id="A0A073K2D4"/>